<organism evidence="3 4">
    <name type="scientific">Batillaria attramentaria</name>
    <dbReference type="NCBI Taxonomy" id="370345"/>
    <lineage>
        <taxon>Eukaryota</taxon>
        <taxon>Metazoa</taxon>
        <taxon>Spiralia</taxon>
        <taxon>Lophotrochozoa</taxon>
        <taxon>Mollusca</taxon>
        <taxon>Gastropoda</taxon>
        <taxon>Caenogastropoda</taxon>
        <taxon>Sorbeoconcha</taxon>
        <taxon>Cerithioidea</taxon>
        <taxon>Batillariidae</taxon>
        <taxon>Batillaria</taxon>
    </lineage>
</organism>
<accession>A0ABD0LPR2</accession>
<feature type="region of interest" description="Disordered" evidence="1">
    <location>
        <begin position="22"/>
        <end position="59"/>
    </location>
</feature>
<gene>
    <name evidence="3" type="ORF">BaRGS_00007264</name>
</gene>
<evidence type="ECO:0000313" key="3">
    <source>
        <dbReference type="EMBL" id="KAK7501460.1"/>
    </source>
</evidence>
<dbReference type="Proteomes" id="UP001519460">
    <property type="component" value="Unassembled WGS sequence"/>
</dbReference>
<feature type="transmembrane region" description="Helical" evidence="2">
    <location>
        <begin position="104"/>
        <end position="126"/>
    </location>
</feature>
<dbReference type="AlphaFoldDB" id="A0ABD0LPR2"/>
<evidence type="ECO:0000256" key="1">
    <source>
        <dbReference type="SAM" id="MobiDB-lite"/>
    </source>
</evidence>
<dbReference type="EMBL" id="JACVVK020000031">
    <property type="protein sequence ID" value="KAK7501460.1"/>
    <property type="molecule type" value="Genomic_DNA"/>
</dbReference>
<protein>
    <submittedName>
        <fullName evidence="3">Uncharacterized protein</fullName>
    </submittedName>
</protein>
<evidence type="ECO:0000313" key="4">
    <source>
        <dbReference type="Proteomes" id="UP001519460"/>
    </source>
</evidence>
<keyword evidence="2" id="KW-0812">Transmembrane</keyword>
<keyword evidence="2" id="KW-1133">Transmembrane helix</keyword>
<reference evidence="3 4" key="1">
    <citation type="journal article" date="2023" name="Sci. Data">
        <title>Genome assembly of the Korean intertidal mud-creeper Batillaria attramentaria.</title>
        <authorList>
            <person name="Patra A.K."/>
            <person name="Ho P.T."/>
            <person name="Jun S."/>
            <person name="Lee S.J."/>
            <person name="Kim Y."/>
            <person name="Won Y.J."/>
        </authorList>
    </citation>
    <scope>NUCLEOTIDE SEQUENCE [LARGE SCALE GENOMIC DNA]</scope>
    <source>
        <strain evidence="3">Wonlab-2016</strain>
    </source>
</reference>
<keyword evidence="2" id="KW-0472">Membrane</keyword>
<keyword evidence="4" id="KW-1185">Reference proteome</keyword>
<feature type="non-terminal residue" evidence="3">
    <location>
        <position position="1"/>
    </location>
</feature>
<proteinExistence type="predicted"/>
<sequence>LKGRTTADTPLLTTTTTAISIRPQTMAPPRNADLGESAEPLTTPTPVATNDDDVTTDTERRDDVPVLACENGVCAVQPLPAKKSRYLKKLWLPKRLCSGRCREGLILSTGILLTCIALGLIVAGALRSDEHGTRSAFLHVSSLVSQCEELPV</sequence>
<evidence type="ECO:0000256" key="2">
    <source>
        <dbReference type="SAM" id="Phobius"/>
    </source>
</evidence>
<comment type="caution">
    <text evidence="3">The sequence shown here is derived from an EMBL/GenBank/DDBJ whole genome shotgun (WGS) entry which is preliminary data.</text>
</comment>
<name>A0ABD0LPR2_9CAEN</name>